<accession>R4Z5I4</accession>
<gene>
    <name evidence="1" type="ORF">BN381_290165</name>
</gene>
<dbReference type="EMBL" id="CANL01000022">
    <property type="protein sequence ID" value="CCM63797.1"/>
    <property type="molecule type" value="Genomic_DNA"/>
</dbReference>
<protein>
    <submittedName>
        <fullName evidence="1">Uncharacterized protein</fullName>
    </submittedName>
</protein>
<keyword evidence="2" id="KW-1185">Reference proteome</keyword>
<sequence>MHSQPVRRRRGLCALRLRGLPNARPVTNRTPAVREKIAMESLVANTWYAPQPTATGTTSRPAPV</sequence>
<proteinExistence type="predicted"/>
<dbReference type="AlphaFoldDB" id="R4Z5I4"/>
<dbReference type="Proteomes" id="UP000018291">
    <property type="component" value="Unassembled WGS sequence"/>
</dbReference>
<dbReference type="HOGENOM" id="CLU_2859369_0_0_11"/>
<reference evidence="1 2" key="1">
    <citation type="journal article" date="2013" name="ISME J.">
        <title>Metabolic model for the filamentous 'Candidatus Microthrix parvicella' based on genomic and metagenomic analyses.</title>
        <authorList>
            <person name="Jon McIlroy S."/>
            <person name="Kristiansen R."/>
            <person name="Albertsen M."/>
            <person name="Michael Karst S."/>
            <person name="Rossetti S."/>
            <person name="Lund Nielsen J."/>
            <person name="Tandoi V."/>
            <person name="James Seviour R."/>
            <person name="Nielsen P.H."/>
        </authorList>
    </citation>
    <scope>NUCLEOTIDE SEQUENCE [LARGE SCALE GENOMIC DNA]</scope>
    <source>
        <strain evidence="1 2">RN1</strain>
    </source>
</reference>
<comment type="caution">
    <text evidence="1">The sequence shown here is derived from an EMBL/GenBank/DDBJ whole genome shotgun (WGS) entry which is preliminary data.</text>
</comment>
<organism evidence="1 2">
    <name type="scientific">Candidatus Neomicrothrix parvicella RN1</name>
    <dbReference type="NCBI Taxonomy" id="1229780"/>
    <lineage>
        <taxon>Bacteria</taxon>
        <taxon>Bacillati</taxon>
        <taxon>Actinomycetota</taxon>
        <taxon>Acidimicrobiia</taxon>
        <taxon>Acidimicrobiales</taxon>
        <taxon>Microthrixaceae</taxon>
        <taxon>Candidatus Neomicrothrix</taxon>
    </lineage>
</organism>
<evidence type="ECO:0000313" key="2">
    <source>
        <dbReference type="Proteomes" id="UP000018291"/>
    </source>
</evidence>
<evidence type="ECO:0000313" key="1">
    <source>
        <dbReference type="EMBL" id="CCM63797.1"/>
    </source>
</evidence>
<name>R4Z5I4_9ACTN</name>